<keyword evidence="2" id="KW-0472">Membrane</keyword>
<name>A0AAU9ETL9_9BACT</name>
<protein>
    <recommendedName>
        <fullName evidence="5">DUF3302 domain-containing protein</fullName>
    </recommendedName>
</protein>
<feature type="compositionally biased region" description="Basic and acidic residues" evidence="1">
    <location>
        <begin position="106"/>
        <end position="121"/>
    </location>
</feature>
<dbReference type="Proteomes" id="UP001366166">
    <property type="component" value="Chromosome"/>
</dbReference>
<keyword evidence="2" id="KW-0812">Transmembrane</keyword>
<keyword evidence="2" id="KW-1133">Transmembrane helix</keyword>
<feature type="region of interest" description="Disordered" evidence="1">
    <location>
        <begin position="92"/>
        <end position="121"/>
    </location>
</feature>
<dbReference type="KEGG" id="dmp:FAK_35450"/>
<evidence type="ECO:0000256" key="2">
    <source>
        <dbReference type="SAM" id="Phobius"/>
    </source>
</evidence>
<organism evidence="3 4">
    <name type="scientific">Desulfoferula mesophila</name>
    <dbReference type="NCBI Taxonomy" id="3058419"/>
    <lineage>
        <taxon>Bacteria</taxon>
        <taxon>Pseudomonadati</taxon>
        <taxon>Thermodesulfobacteriota</taxon>
        <taxon>Desulfarculia</taxon>
        <taxon>Desulfarculales</taxon>
        <taxon>Desulfarculaceae</taxon>
        <taxon>Desulfoferula</taxon>
    </lineage>
</organism>
<dbReference type="RefSeq" id="WP_338602348.1">
    <property type="nucleotide sequence ID" value="NZ_AP028679.1"/>
</dbReference>
<reference evidence="4" key="1">
    <citation type="journal article" date="2023" name="Arch. Microbiol.">
        <title>Desulfoferula mesophilus gen. nov. sp. nov., a mesophilic sulfate-reducing bacterium isolated from a brackish lake sediment.</title>
        <authorList>
            <person name="Watanabe T."/>
            <person name="Yabe T."/>
            <person name="Tsuji J.M."/>
            <person name="Fukui M."/>
        </authorList>
    </citation>
    <scope>NUCLEOTIDE SEQUENCE [LARGE SCALE GENOMIC DNA]</scope>
    <source>
        <strain evidence="4">12FAK</strain>
    </source>
</reference>
<gene>
    <name evidence="3" type="ORF">FAK_35450</name>
</gene>
<feature type="transmembrane region" description="Helical" evidence="2">
    <location>
        <begin position="52"/>
        <end position="72"/>
    </location>
</feature>
<sequence>MLGFQLDTWDYITFAALAVIVLGFVLFLIFLLGLPGRIAIARKHPEAEAVNLMGWVGFLAIVPWIQALIWAFKPSDVVDIRRFPREVAQATEEEIGRLSGKAAAKKSHEPVDAKPVTKSDA</sequence>
<evidence type="ECO:0000313" key="4">
    <source>
        <dbReference type="Proteomes" id="UP001366166"/>
    </source>
</evidence>
<dbReference type="InterPro" id="IPR011223">
    <property type="entry name" value="UCP028770"/>
</dbReference>
<feature type="transmembrane region" description="Helical" evidence="2">
    <location>
        <begin position="12"/>
        <end position="32"/>
    </location>
</feature>
<dbReference type="EMBL" id="AP028679">
    <property type="protein sequence ID" value="BEQ16479.1"/>
    <property type="molecule type" value="Genomic_DNA"/>
</dbReference>
<accession>A0AAU9ETL9</accession>
<dbReference type="Pfam" id="PF11742">
    <property type="entry name" value="DUF3302"/>
    <property type="match status" value="1"/>
</dbReference>
<evidence type="ECO:0000313" key="3">
    <source>
        <dbReference type="EMBL" id="BEQ16479.1"/>
    </source>
</evidence>
<dbReference type="AlphaFoldDB" id="A0AAU9ETL9"/>
<keyword evidence="4" id="KW-1185">Reference proteome</keyword>
<evidence type="ECO:0000256" key="1">
    <source>
        <dbReference type="SAM" id="MobiDB-lite"/>
    </source>
</evidence>
<proteinExistence type="predicted"/>
<evidence type="ECO:0008006" key="5">
    <source>
        <dbReference type="Google" id="ProtNLM"/>
    </source>
</evidence>